<dbReference type="SUPFAM" id="SSF49854">
    <property type="entry name" value="Spermadhesin, CUB domain"/>
    <property type="match status" value="2"/>
</dbReference>
<keyword evidence="6" id="KW-1185">Reference proteome</keyword>
<proteinExistence type="predicted"/>
<reference evidence="5" key="2">
    <citation type="journal article" date="2023" name="Science">
        <title>Genomic signatures of disease resistance in endangered staghorn corals.</title>
        <authorList>
            <person name="Vollmer S.V."/>
            <person name="Selwyn J.D."/>
            <person name="Despard B.A."/>
            <person name="Roesel C.L."/>
        </authorList>
    </citation>
    <scope>NUCLEOTIDE SEQUENCE</scope>
    <source>
        <strain evidence="5">K2</strain>
    </source>
</reference>
<evidence type="ECO:0000256" key="1">
    <source>
        <dbReference type="ARBA" id="ARBA00022737"/>
    </source>
</evidence>
<keyword evidence="2" id="KW-1015">Disulfide bond</keyword>
<reference evidence="5" key="1">
    <citation type="journal article" date="2023" name="G3 (Bethesda)">
        <title>Whole genome assembly and annotation of the endangered Caribbean coral Acropora cervicornis.</title>
        <authorList>
            <person name="Selwyn J.D."/>
            <person name="Vollmer S.V."/>
        </authorList>
    </citation>
    <scope>NUCLEOTIDE SEQUENCE</scope>
    <source>
        <strain evidence="5">K2</strain>
    </source>
</reference>
<organism evidence="5 6">
    <name type="scientific">Acropora cervicornis</name>
    <name type="common">Staghorn coral</name>
    <dbReference type="NCBI Taxonomy" id="6130"/>
    <lineage>
        <taxon>Eukaryota</taxon>
        <taxon>Metazoa</taxon>
        <taxon>Cnidaria</taxon>
        <taxon>Anthozoa</taxon>
        <taxon>Hexacorallia</taxon>
        <taxon>Scleractinia</taxon>
        <taxon>Astrocoeniina</taxon>
        <taxon>Acroporidae</taxon>
        <taxon>Acropora</taxon>
    </lineage>
</organism>
<comment type="caution">
    <text evidence="3">Lacks conserved residue(s) required for the propagation of feature annotation.</text>
</comment>
<keyword evidence="1" id="KW-0677">Repeat</keyword>
<evidence type="ECO:0000256" key="3">
    <source>
        <dbReference type="PROSITE-ProRule" id="PRU00059"/>
    </source>
</evidence>
<evidence type="ECO:0000313" key="6">
    <source>
        <dbReference type="Proteomes" id="UP001249851"/>
    </source>
</evidence>
<dbReference type="FunFam" id="2.60.120.290:FF:000005">
    <property type="entry name" value="Procollagen C-endopeptidase enhancer 1"/>
    <property type="match status" value="1"/>
</dbReference>
<name>A0AAD9PYP0_ACRCE</name>
<comment type="caution">
    <text evidence="5">The sequence shown here is derived from an EMBL/GenBank/DDBJ whole genome shotgun (WGS) entry which is preliminary data.</text>
</comment>
<evidence type="ECO:0000313" key="5">
    <source>
        <dbReference type="EMBL" id="KAK2551110.1"/>
    </source>
</evidence>
<protein>
    <submittedName>
        <fullName evidence="5">Bone morphogenetic protein 1</fullName>
    </submittedName>
</protein>
<evidence type="ECO:0000259" key="4">
    <source>
        <dbReference type="PROSITE" id="PS01180"/>
    </source>
</evidence>
<dbReference type="Gene3D" id="2.60.120.290">
    <property type="entry name" value="Spermadhesin, CUB domain"/>
    <property type="match status" value="1"/>
</dbReference>
<dbReference type="EMBL" id="JARQWQ010000101">
    <property type="protein sequence ID" value="KAK2551110.1"/>
    <property type="molecule type" value="Genomic_DNA"/>
</dbReference>
<feature type="domain" description="CUB" evidence="4">
    <location>
        <begin position="199"/>
        <end position="327"/>
    </location>
</feature>
<dbReference type="PROSITE" id="PS01180">
    <property type="entry name" value="CUB"/>
    <property type="match status" value="2"/>
</dbReference>
<feature type="domain" description="CUB" evidence="4">
    <location>
        <begin position="1"/>
        <end position="115"/>
    </location>
</feature>
<gene>
    <name evidence="5" type="ORF">P5673_028036</name>
</gene>
<dbReference type="InterPro" id="IPR000859">
    <property type="entry name" value="CUB_dom"/>
</dbReference>
<sequence>MQFARILTKCWRIVVPDTEIYSGIGIYYNMFDVEQCDFCACDSLTLVDYRYGRWRVSKKCGRQTSLYLDFLQFVDGDPDNSYSSNELYLQFSSDDSLAPMASPTSQGKSAVKFFDVEECPNCECDSFSIGGMFFNFLRMKSGTCRRYSPDYSNYRRRVLGTSPEWKRIGQNVYLRFKTDDSIHFNGINISFTVESPDFAKETFLNVSSGEVSTPKFGLKNYPANFNWEWFLLATEGHQIKIKFESFELEQSEHCQNDYLEIREAYFQDPNYPMEIRGVFGAVLARPMCGNNLPREIHSAGNMVWVHFRSDSNPTTTYKGFKAIFMSSKYGSTISYV</sequence>
<dbReference type="InterPro" id="IPR035914">
    <property type="entry name" value="Sperma_CUB_dom_sf"/>
</dbReference>
<accession>A0AAD9PYP0</accession>
<evidence type="ECO:0000256" key="2">
    <source>
        <dbReference type="ARBA" id="ARBA00023157"/>
    </source>
</evidence>
<dbReference type="PANTHER" id="PTHR24251">
    <property type="entry name" value="OVOCHYMASE-RELATED"/>
    <property type="match status" value="1"/>
</dbReference>
<dbReference type="SMART" id="SM00042">
    <property type="entry name" value="CUB"/>
    <property type="match status" value="1"/>
</dbReference>
<dbReference type="Proteomes" id="UP001249851">
    <property type="component" value="Unassembled WGS sequence"/>
</dbReference>
<dbReference type="AlphaFoldDB" id="A0AAD9PYP0"/>
<dbReference type="CDD" id="cd00041">
    <property type="entry name" value="CUB"/>
    <property type="match status" value="1"/>
</dbReference>
<dbReference type="Pfam" id="PF00431">
    <property type="entry name" value="CUB"/>
    <property type="match status" value="1"/>
</dbReference>